<evidence type="ECO:0000313" key="2">
    <source>
        <dbReference type="EMBL" id="KAA0022320.1"/>
    </source>
</evidence>
<dbReference type="OrthoDB" id="4201904at2"/>
<feature type="transmembrane region" description="Helical" evidence="1">
    <location>
        <begin position="21"/>
        <end position="43"/>
    </location>
</feature>
<protein>
    <submittedName>
        <fullName evidence="2">DUF2993 domain-containing protein</fullName>
    </submittedName>
</protein>
<comment type="caution">
    <text evidence="2">The sequence shown here is derived from an EMBL/GenBank/DDBJ whole genome shotgun (WGS) entry which is preliminary data.</text>
</comment>
<accession>A0A5A7S853</accession>
<dbReference type="Proteomes" id="UP000322244">
    <property type="component" value="Unassembled WGS sequence"/>
</dbReference>
<dbReference type="AlphaFoldDB" id="A0A5A7S853"/>
<sequence>MVSTRNAPAAPRPPTSKRNRVVLIAMLVVGALVVALIAGELFARHTVKNCMSDQFKSELGTQVDVGLSAKPMLLQMIDKDVPYVTIDSDDSSFGPAKDMKVHAKVQDVKIDQTAQSSGSIGSSTANIEWSDQGILSTVQSQSFGGLVSGVTSSGTDGTLTFDVGPAGLAKLTVRPQVQGSTVNLETVNAEILGLGLPTDLVDGIVKTVGDSLQTYPLGMTPKELNITDAGLTMSLAGGQYTMPAVPDGVDLKGCGVLG</sequence>
<evidence type="ECO:0000256" key="1">
    <source>
        <dbReference type="SAM" id="Phobius"/>
    </source>
</evidence>
<organism evidence="2 3">
    <name type="scientific">Antrihabitans cavernicola</name>
    <dbReference type="NCBI Taxonomy" id="2495913"/>
    <lineage>
        <taxon>Bacteria</taxon>
        <taxon>Bacillati</taxon>
        <taxon>Actinomycetota</taxon>
        <taxon>Actinomycetes</taxon>
        <taxon>Mycobacteriales</taxon>
        <taxon>Nocardiaceae</taxon>
        <taxon>Antrihabitans</taxon>
    </lineage>
</organism>
<dbReference type="EMBL" id="VLNY01000006">
    <property type="protein sequence ID" value="KAA0022320.1"/>
    <property type="molecule type" value="Genomic_DNA"/>
</dbReference>
<dbReference type="InterPro" id="IPR021373">
    <property type="entry name" value="DUF2993"/>
</dbReference>
<proteinExistence type="predicted"/>
<keyword evidence="1" id="KW-0812">Transmembrane</keyword>
<reference evidence="2 3" key="1">
    <citation type="submission" date="2019-07" db="EMBL/GenBank/DDBJ databases">
        <title>Rhodococcus cavernicolus sp. nov., isolated from a cave.</title>
        <authorList>
            <person name="Lee S.D."/>
        </authorList>
    </citation>
    <scope>NUCLEOTIDE SEQUENCE [LARGE SCALE GENOMIC DNA]</scope>
    <source>
        <strain evidence="2 3">C1-24</strain>
    </source>
</reference>
<keyword evidence="1" id="KW-0472">Membrane</keyword>
<dbReference type="Pfam" id="PF11209">
    <property type="entry name" value="LmeA"/>
    <property type="match status" value="1"/>
</dbReference>
<gene>
    <name evidence="2" type="ORF">FOY51_15220</name>
</gene>
<evidence type="ECO:0000313" key="3">
    <source>
        <dbReference type="Proteomes" id="UP000322244"/>
    </source>
</evidence>
<keyword evidence="1" id="KW-1133">Transmembrane helix</keyword>
<dbReference type="RefSeq" id="WP_149431081.1">
    <property type="nucleotide sequence ID" value="NZ_VLNY01000006.1"/>
</dbReference>
<keyword evidence="3" id="KW-1185">Reference proteome</keyword>
<name>A0A5A7S853_9NOCA</name>